<reference evidence="2" key="1">
    <citation type="journal article" date="2012" name="Proc. Natl. Acad. Sci. U.S.A.">
        <title>Antigenic diversity is generated by distinct evolutionary mechanisms in African trypanosome species.</title>
        <authorList>
            <person name="Jackson A.P."/>
            <person name="Berry A."/>
            <person name="Aslett M."/>
            <person name="Allison H.C."/>
            <person name="Burton P."/>
            <person name="Vavrova-Anderson J."/>
            <person name="Brown R."/>
            <person name="Browne H."/>
            <person name="Corton N."/>
            <person name="Hauser H."/>
            <person name="Gamble J."/>
            <person name="Gilderthorp R."/>
            <person name="Marcello L."/>
            <person name="McQuillan J."/>
            <person name="Otto T.D."/>
            <person name="Quail M.A."/>
            <person name="Sanders M.J."/>
            <person name="van Tonder A."/>
            <person name="Ginger M.L."/>
            <person name="Field M.C."/>
            <person name="Barry J.D."/>
            <person name="Hertz-Fowler C."/>
            <person name="Berriman M."/>
        </authorList>
    </citation>
    <scope>NUCLEOTIDE SEQUENCE</scope>
    <source>
        <strain evidence="2">IL3000</strain>
    </source>
</reference>
<feature type="compositionally biased region" description="Basic and acidic residues" evidence="1">
    <location>
        <begin position="59"/>
        <end position="69"/>
    </location>
</feature>
<accession>G0UTF2</accession>
<evidence type="ECO:0008006" key="3">
    <source>
        <dbReference type="Google" id="ProtNLM"/>
    </source>
</evidence>
<feature type="region of interest" description="Disordered" evidence="1">
    <location>
        <begin position="1"/>
        <end position="69"/>
    </location>
</feature>
<dbReference type="AlphaFoldDB" id="G0UTF2"/>
<protein>
    <recommendedName>
        <fullName evidence="3">RRM domain-containing protein</fullName>
    </recommendedName>
</protein>
<evidence type="ECO:0000313" key="2">
    <source>
        <dbReference type="EMBL" id="CCC92666.1"/>
    </source>
</evidence>
<proteinExistence type="predicted"/>
<sequence length="281" mass="30972">MPRKERGCGRKSVLEITPNDVQENKLAANSPQNSTDEYKEKSESTAVTTTKMSRRKKREREQSQNAKDEDILHGSFIATNLPTRMDVIYTQMVRSMMPQCSRLISEATIMEETDGATLTFEVKNEETADFMRKRLHNATVCGRQWKVEVFPIKEVQCTKEACLVDVKLVPAASRSLVLWALNGAKGFLSLVDPGDVAQANPTSGGSMMGKGSEIAECNSDSSFMTDSPLETRGSTIGGNVDVEAYMIASFVDEGSAQNARAMLSGRLIGTSGVRMFLERHR</sequence>
<dbReference type="VEuPathDB" id="TriTrypDB:TcIL3000_9_600"/>
<gene>
    <name evidence="2" type="ORF">TCIL3000_9_600</name>
</gene>
<evidence type="ECO:0000256" key="1">
    <source>
        <dbReference type="SAM" id="MobiDB-lite"/>
    </source>
</evidence>
<name>G0UTF2_TRYCI</name>
<dbReference type="EMBL" id="HE575322">
    <property type="protein sequence ID" value="CCC92666.1"/>
    <property type="molecule type" value="Genomic_DNA"/>
</dbReference>
<organism evidence="2">
    <name type="scientific">Trypanosoma congolense (strain IL3000)</name>
    <dbReference type="NCBI Taxonomy" id="1068625"/>
    <lineage>
        <taxon>Eukaryota</taxon>
        <taxon>Discoba</taxon>
        <taxon>Euglenozoa</taxon>
        <taxon>Kinetoplastea</taxon>
        <taxon>Metakinetoplastina</taxon>
        <taxon>Trypanosomatida</taxon>
        <taxon>Trypanosomatidae</taxon>
        <taxon>Trypanosoma</taxon>
        <taxon>Nannomonas</taxon>
    </lineage>
</organism>